<name>A9KKP9_LACP7</name>
<evidence type="ECO:0000313" key="1">
    <source>
        <dbReference type="EMBL" id="ABX41220.1"/>
    </source>
</evidence>
<dbReference type="AlphaFoldDB" id="A9KKP9"/>
<dbReference type="OrthoDB" id="2842408at2"/>
<dbReference type="RefSeq" id="WP_012198865.1">
    <property type="nucleotide sequence ID" value="NC_010001.1"/>
</dbReference>
<dbReference type="eggNOG" id="ENOG50333PS">
    <property type="taxonomic scope" value="Bacteria"/>
</dbReference>
<protein>
    <recommendedName>
        <fullName evidence="3">AAA domain-containing protein</fullName>
    </recommendedName>
</protein>
<dbReference type="HOGENOM" id="CLU_985917_0_0_9"/>
<dbReference type="EMBL" id="CP000885">
    <property type="protein sequence ID" value="ABX41220.1"/>
    <property type="molecule type" value="Genomic_DNA"/>
</dbReference>
<dbReference type="KEGG" id="cpy:Cphy_0833"/>
<organism evidence="1 2">
    <name type="scientific">Lachnoclostridium phytofermentans (strain ATCC 700394 / DSM 18823 / ISDg)</name>
    <name type="common">Clostridium phytofermentans</name>
    <dbReference type="NCBI Taxonomy" id="357809"/>
    <lineage>
        <taxon>Bacteria</taxon>
        <taxon>Bacillati</taxon>
        <taxon>Bacillota</taxon>
        <taxon>Clostridia</taxon>
        <taxon>Lachnospirales</taxon>
        <taxon>Lachnospiraceae</taxon>
    </lineage>
</organism>
<dbReference type="Proteomes" id="UP000000370">
    <property type="component" value="Chromosome"/>
</dbReference>
<gene>
    <name evidence="1" type="ordered locus">Cphy_0833</name>
</gene>
<evidence type="ECO:0000313" key="2">
    <source>
        <dbReference type="Proteomes" id="UP000000370"/>
    </source>
</evidence>
<accession>A9KKP9</accession>
<reference evidence="2" key="1">
    <citation type="submission" date="2007-11" db="EMBL/GenBank/DDBJ databases">
        <title>Complete genome sequence of Clostridium phytofermentans ISDg.</title>
        <authorList>
            <person name="Leschine S.B."/>
            <person name="Warnick T.A."/>
            <person name="Blanchard J.L."/>
            <person name="Schnell D.J."/>
            <person name="Petit E.L."/>
            <person name="LaTouf W.G."/>
            <person name="Copeland A."/>
            <person name="Lucas S."/>
            <person name="Lapidus A."/>
            <person name="Barry K."/>
            <person name="Glavina del Rio T."/>
            <person name="Dalin E."/>
            <person name="Tice H."/>
            <person name="Pitluck S."/>
            <person name="Kiss H."/>
            <person name="Brettin T."/>
            <person name="Bruce D."/>
            <person name="Detter J.C."/>
            <person name="Han C."/>
            <person name="Kuske C."/>
            <person name="Schmutz J."/>
            <person name="Larimer F."/>
            <person name="Land M."/>
            <person name="Hauser L."/>
            <person name="Kyrpides N."/>
            <person name="Kim E.A."/>
            <person name="Richardson P."/>
        </authorList>
    </citation>
    <scope>NUCLEOTIDE SEQUENCE [LARGE SCALE GENOMIC DNA]</scope>
    <source>
        <strain evidence="2">ATCC 700394 / DSM 18823 / ISDg</strain>
    </source>
</reference>
<proteinExistence type="predicted"/>
<dbReference type="STRING" id="357809.Cphy_0833"/>
<sequence precursor="true">MKVAFFSTEGSCGATSSMAAISIAAVLSEKLRILTLENHWNESTIAECYFYENSTNIIKQGCVHYLEHGMLDNLVRHFAAMTNKRREGIMTVEVIEDSLYYMPQNAFNHDLFDYEFSCNMLPMLKILETSYPFLFIDTKNQTLSSKIILDEADFVVLNLPQNELLIEDIMKSYSSILNKSLFLMCDYREQSSISIPLIMNEYQILPEQLAILPHSIPFETAIKEGSAINFIYSNYDCDVNHVNYAFMKELKRTTRLILQGSQLKMCAIGGNRNEAKTNCYAF</sequence>
<keyword evidence="2" id="KW-1185">Reference proteome</keyword>
<evidence type="ECO:0008006" key="3">
    <source>
        <dbReference type="Google" id="ProtNLM"/>
    </source>
</evidence>